<evidence type="ECO:0000256" key="8">
    <source>
        <dbReference type="ARBA" id="ARBA00041016"/>
    </source>
</evidence>
<dbReference type="InterPro" id="IPR003593">
    <property type="entry name" value="AAA+_ATPase"/>
</dbReference>
<keyword evidence="6 11" id="KW-1133">Transmembrane helix</keyword>
<sequence>MSCICRSLLRQSLCISNRQAKILYRGLSGAIKNSNLYKRPAYTAILASCLKSSVRGCFHPGASTLVPLQERVQFLAFVSKMTANSKKAFQSIGGVHISGWQLIGKMLRYVWPKGNWSIKRRVLFAMSLLVAAKLLNVIVPFLLKDVINYYNGKAPDFLKLSLDSPVSTIATVGVALIFAYGFARAGASLFNELRNAVFSKVAQHSVRNIARVIFLHLHSLDLSFHLSRQTGGLSKAIDRGTRGMAFVLSALVFNVVPTIVEVAMVTGIFYMKCGADFAYATLACLSTYTIATLAITRWRTKFRHEMNIADNEAGNRAIDSLINYETVKYFNNEKFEADRYDHYLKRYESAALKTSSSLAVLNFTQNAIFSAGLIGIMCLAANNIQNGTMDVGDLVLANTLLFQLSVPLNFLGSVYREIRQGLIDMQMMFSIMHLKSNIKEVPNAPLLKVVPETASISFRNVDFEYLPGQPILKGLSFEVPAGKKVALVGGSGSGKSTIVRLLYRLFDAQNGDIYINGQKITEVDLESLRKAIAVVPQDSVLFHDTIFYNLQYGNPRASREEVYRVSRVANLHDSVLHFKDGYDTLVGERGLKLSGGEKQRVAIARAMLKNAPIIVYDEATSSLDALTEENIMSSMRSAVHRRTSLFIAHRLATIVDADIIYVLENGKVLESGSHFELLLKPRSRYAELWHSQHKFADGVPPKQPSDAAKHRHQQALELDFGPDDHCCGGTCNR</sequence>
<evidence type="ECO:0000256" key="10">
    <source>
        <dbReference type="ARBA" id="ARBA00048046"/>
    </source>
</evidence>
<protein>
    <recommendedName>
        <fullName evidence="8">Iron-sulfur clusters transporter ABCB7, mitochondrial</fullName>
    </recommendedName>
    <alternativeName>
        <fullName evidence="9">ATP-binding cassette sub-family B member 7, mitochondrial</fullName>
    </alternativeName>
</protein>
<feature type="domain" description="ABC transporter" evidence="12">
    <location>
        <begin position="456"/>
        <end position="690"/>
    </location>
</feature>
<feature type="transmembrane region" description="Helical" evidence="11">
    <location>
        <begin position="359"/>
        <end position="382"/>
    </location>
</feature>
<feature type="transmembrane region" description="Helical" evidence="11">
    <location>
        <begin position="245"/>
        <end position="271"/>
    </location>
</feature>
<dbReference type="SUPFAM" id="SSF52540">
    <property type="entry name" value="P-loop containing nucleoside triphosphate hydrolases"/>
    <property type="match status" value="1"/>
</dbReference>
<organism evidence="14 15">
    <name type="scientific">Ascaris lumbricoides</name>
    <name type="common">Giant roundworm</name>
    <dbReference type="NCBI Taxonomy" id="6252"/>
    <lineage>
        <taxon>Eukaryota</taxon>
        <taxon>Metazoa</taxon>
        <taxon>Ecdysozoa</taxon>
        <taxon>Nematoda</taxon>
        <taxon>Chromadorea</taxon>
        <taxon>Rhabditida</taxon>
        <taxon>Spirurina</taxon>
        <taxon>Ascaridomorpha</taxon>
        <taxon>Ascaridoidea</taxon>
        <taxon>Ascarididae</taxon>
        <taxon>Ascaris</taxon>
    </lineage>
</organism>
<evidence type="ECO:0000256" key="7">
    <source>
        <dbReference type="ARBA" id="ARBA00023136"/>
    </source>
</evidence>
<dbReference type="SUPFAM" id="SSF90123">
    <property type="entry name" value="ABC transporter transmembrane region"/>
    <property type="match status" value="1"/>
</dbReference>
<name>A0A9J2Q6T3_ASCLU</name>
<evidence type="ECO:0000256" key="9">
    <source>
        <dbReference type="ARBA" id="ARBA00042945"/>
    </source>
</evidence>
<dbReference type="Pfam" id="PF00664">
    <property type="entry name" value="ABC_membrane"/>
    <property type="match status" value="1"/>
</dbReference>
<dbReference type="WBParaSite" id="ALUE_0001767201-mRNA-1">
    <property type="protein sequence ID" value="ALUE_0001767201-mRNA-1"/>
    <property type="gene ID" value="ALUE_0001767201"/>
</dbReference>
<dbReference type="Gene3D" id="1.20.1560.10">
    <property type="entry name" value="ABC transporter type 1, transmembrane domain"/>
    <property type="match status" value="1"/>
</dbReference>
<dbReference type="GO" id="GO:0005743">
    <property type="term" value="C:mitochondrial inner membrane"/>
    <property type="evidence" value="ECO:0007669"/>
    <property type="project" value="UniProtKB-SubCell"/>
</dbReference>
<dbReference type="Gene3D" id="3.40.50.300">
    <property type="entry name" value="P-loop containing nucleotide triphosphate hydrolases"/>
    <property type="match status" value="1"/>
</dbReference>
<dbReference type="InterPro" id="IPR036640">
    <property type="entry name" value="ABC1_TM_sf"/>
</dbReference>
<keyword evidence="2" id="KW-0813">Transport</keyword>
<reference evidence="15" key="1">
    <citation type="submission" date="2023-03" db="UniProtKB">
        <authorList>
            <consortium name="WormBaseParasite"/>
        </authorList>
    </citation>
    <scope>IDENTIFICATION</scope>
</reference>
<dbReference type="InterPro" id="IPR017871">
    <property type="entry name" value="ABC_transporter-like_CS"/>
</dbReference>
<evidence type="ECO:0000313" key="14">
    <source>
        <dbReference type="Proteomes" id="UP000036681"/>
    </source>
</evidence>
<dbReference type="Proteomes" id="UP000036681">
    <property type="component" value="Unplaced"/>
</dbReference>
<dbReference type="InterPro" id="IPR027417">
    <property type="entry name" value="P-loop_NTPase"/>
</dbReference>
<evidence type="ECO:0000313" key="15">
    <source>
        <dbReference type="WBParaSite" id="ALUE_0001767201-mRNA-1"/>
    </source>
</evidence>
<dbReference type="PANTHER" id="PTHR24221">
    <property type="entry name" value="ATP-BINDING CASSETTE SUB-FAMILY B"/>
    <property type="match status" value="1"/>
</dbReference>
<dbReference type="SMART" id="SM00382">
    <property type="entry name" value="AAA"/>
    <property type="match status" value="1"/>
</dbReference>
<dbReference type="GO" id="GO:0006879">
    <property type="term" value="P:intracellular iron ion homeostasis"/>
    <property type="evidence" value="ECO:0007669"/>
    <property type="project" value="TreeGrafter"/>
</dbReference>
<evidence type="ECO:0000256" key="4">
    <source>
        <dbReference type="ARBA" id="ARBA00022741"/>
    </source>
</evidence>
<evidence type="ECO:0000256" key="3">
    <source>
        <dbReference type="ARBA" id="ARBA00022692"/>
    </source>
</evidence>
<evidence type="ECO:0000256" key="2">
    <source>
        <dbReference type="ARBA" id="ARBA00022448"/>
    </source>
</evidence>
<keyword evidence="7 11" id="KW-0472">Membrane</keyword>
<evidence type="ECO:0000256" key="11">
    <source>
        <dbReference type="SAM" id="Phobius"/>
    </source>
</evidence>
<dbReference type="FunFam" id="3.40.50.300:FF:000186">
    <property type="entry name" value="ATP-binding cassette sub-family B member 7, mitochondrial"/>
    <property type="match status" value="1"/>
</dbReference>
<feature type="transmembrane region" description="Helical" evidence="11">
    <location>
        <begin position="277"/>
        <end position="296"/>
    </location>
</feature>
<evidence type="ECO:0000259" key="12">
    <source>
        <dbReference type="PROSITE" id="PS50893"/>
    </source>
</evidence>
<dbReference type="PROSITE" id="PS00211">
    <property type="entry name" value="ABC_TRANSPORTER_1"/>
    <property type="match status" value="1"/>
</dbReference>
<dbReference type="GO" id="GO:0140359">
    <property type="term" value="F:ABC-type transporter activity"/>
    <property type="evidence" value="ECO:0007669"/>
    <property type="project" value="InterPro"/>
</dbReference>
<evidence type="ECO:0000259" key="13">
    <source>
        <dbReference type="PROSITE" id="PS50929"/>
    </source>
</evidence>
<dbReference type="Pfam" id="PF00005">
    <property type="entry name" value="ABC_tran"/>
    <property type="match status" value="1"/>
</dbReference>
<dbReference type="GO" id="GO:0005524">
    <property type="term" value="F:ATP binding"/>
    <property type="evidence" value="ECO:0007669"/>
    <property type="project" value="UniProtKB-KW"/>
</dbReference>
<feature type="transmembrane region" description="Helical" evidence="11">
    <location>
        <begin position="122"/>
        <end position="142"/>
    </location>
</feature>
<keyword evidence="5" id="KW-0067">ATP-binding</keyword>
<evidence type="ECO:0000256" key="5">
    <source>
        <dbReference type="ARBA" id="ARBA00022840"/>
    </source>
</evidence>
<keyword evidence="4" id="KW-0547">Nucleotide-binding</keyword>
<comment type="catalytic activity">
    <reaction evidence="10">
        <text>(glutathione)4[2Fe(III)-2S] cluster(in) + ATP + H2O = (glutathione)4[2Fe(III)-2S] cluster(out) + ADP + phosphate + H(+)</text>
        <dbReference type="Rhea" id="RHEA:67028"/>
        <dbReference type="ChEBI" id="CHEBI:15377"/>
        <dbReference type="ChEBI" id="CHEBI:15378"/>
        <dbReference type="ChEBI" id="CHEBI:30616"/>
        <dbReference type="ChEBI" id="CHEBI:43474"/>
        <dbReference type="ChEBI" id="CHEBI:167627"/>
        <dbReference type="ChEBI" id="CHEBI:456216"/>
    </reaction>
    <physiologicalReaction direction="left-to-right" evidence="10">
        <dbReference type="Rhea" id="RHEA:67029"/>
    </physiologicalReaction>
</comment>
<accession>A0A9J2Q6T3</accession>
<evidence type="ECO:0000256" key="1">
    <source>
        <dbReference type="ARBA" id="ARBA00004448"/>
    </source>
</evidence>
<feature type="domain" description="ABC transmembrane type-1" evidence="13">
    <location>
        <begin position="123"/>
        <end position="420"/>
    </location>
</feature>
<dbReference type="InterPro" id="IPR011527">
    <property type="entry name" value="ABC1_TM_dom"/>
</dbReference>
<dbReference type="PROSITE" id="PS50893">
    <property type="entry name" value="ABC_TRANSPORTER_2"/>
    <property type="match status" value="1"/>
</dbReference>
<dbReference type="GO" id="GO:0016887">
    <property type="term" value="F:ATP hydrolysis activity"/>
    <property type="evidence" value="ECO:0007669"/>
    <property type="project" value="InterPro"/>
</dbReference>
<dbReference type="InterPro" id="IPR003439">
    <property type="entry name" value="ABC_transporter-like_ATP-bd"/>
</dbReference>
<proteinExistence type="predicted"/>
<keyword evidence="3 11" id="KW-0812">Transmembrane</keyword>
<dbReference type="AlphaFoldDB" id="A0A9J2Q6T3"/>
<keyword evidence="14" id="KW-1185">Reference proteome</keyword>
<dbReference type="PROSITE" id="PS50929">
    <property type="entry name" value="ABC_TM1F"/>
    <property type="match status" value="1"/>
</dbReference>
<dbReference type="FunFam" id="1.20.1560.10:FF:000004">
    <property type="entry name" value="ATP-binding cassette sub-family B member 7"/>
    <property type="match status" value="1"/>
</dbReference>
<dbReference type="PANTHER" id="PTHR24221:SF402">
    <property type="entry name" value="IRON-SULFUR CLUSTERS TRANSPORTER ABCB7, MITOCHONDRIAL"/>
    <property type="match status" value="1"/>
</dbReference>
<dbReference type="CDD" id="cd18582">
    <property type="entry name" value="ABC_6TM_ATM1_ABCB7"/>
    <property type="match status" value="1"/>
</dbReference>
<evidence type="ECO:0000256" key="6">
    <source>
        <dbReference type="ARBA" id="ARBA00022989"/>
    </source>
</evidence>
<feature type="transmembrane region" description="Helical" evidence="11">
    <location>
        <begin position="162"/>
        <end position="183"/>
    </location>
</feature>
<dbReference type="InterPro" id="IPR039421">
    <property type="entry name" value="Type_1_exporter"/>
</dbReference>
<comment type="subcellular location">
    <subcellularLocation>
        <location evidence="1">Mitochondrion inner membrane</location>
        <topology evidence="1">Multi-pass membrane protein</topology>
    </subcellularLocation>
</comment>